<dbReference type="Gene3D" id="1.10.1660.10">
    <property type="match status" value="1"/>
</dbReference>
<dbReference type="InterPro" id="IPR000551">
    <property type="entry name" value="MerR-type_HTH_dom"/>
</dbReference>
<dbReference type="PANTHER" id="PTHR30204">
    <property type="entry name" value="REDOX-CYCLING DRUG-SENSING TRANSCRIPTIONAL ACTIVATOR SOXR"/>
    <property type="match status" value="1"/>
</dbReference>
<organism evidence="3 4">
    <name type="scientific">Candidatus Roizmanbacteria bacterium CG10_big_fil_rev_8_21_14_0_10_39_6</name>
    <dbReference type="NCBI Taxonomy" id="1974853"/>
    <lineage>
        <taxon>Bacteria</taxon>
        <taxon>Candidatus Roizmaniibacteriota</taxon>
    </lineage>
</organism>
<name>A0A2M8KR33_9BACT</name>
<dbReference type="InterPro" id="IPR009061">
    <property type="entry name" value="DNA-bd_dom_put_sf"/>
</dbReference>
<dbReference type="EMBL" id="PFED01000214">
    <property type="protein sequence ID" value="PJE62384.1"/>
    <property type="molecule type" value="Genomic_DNA"/>
</dbReference>
<dbReference type="PANTHER" id="PTHR30204:SF96">
    <property type="entry name" value="CHROMOSOME-ANCHORING PROTEIN RACA"/>
    <property type="match status" value="1"/>
</dbReference>
<gene>
    <name evidence="3" type="ORF">COU88_05290</name>
</gene>
<feature type="domain" description="HTH merR-type" evidence="2">
    <location>
        <begin position="4"/>
        <end position="73"/>
    </location>
</feature>
<evidence type="ECO:0000256" key="1">
    <source>
        <dbReference type="ARBA" id="ARBA00023125"/>
    </source>
</evidence>
<dbReference type="GO" id="GO:0003677">
    <property type="term" value="F:DNA binding"/>
    <property type="evidence" value="ECO:0007669"/>
    <property type="project" value="UniProtKB-KW"/>
</dbReference>
<evidence type="ECO:0000313" key="3">
    <source>
        <dbReference type="EMBL" id="PJE62384.1"/>
    </source>
</evidence>
<comment type="caution">
    <text evidence="3">The sequence shown here is derived from an EMBL/GenBank/DDBJ whole genome shotgun (WGS) entry which is preliminary data.</text>
</comment>
<dbReference type="Pfam" id="PF13411">
    <property type="entry name" value="MerR_1"/>
    <property type="match status" value="1"/>
</dbReference>
<dbReference type="SMART" id="SM00422">
    <property type="entry name" value="HTH_MERR"/>
    <property type="match status" value="1"/>
</dbReference>
<dbReference type="InterPro" id="IPR047057">
    <property type="entry name" value="MerR_fam"/>
</dbReference>
<dbReference type="InterPro" id="IPR011256">
    <property type="entry name" value="Reg_factor_effector_dom_sf"/>
</dbReference>
<dbReference type="Gene3D" id="3.20.80.10">
    <property type="entry name" value="Regulatory factor, effector binding domain"/>
    <property type="match status" value="1"/>
</dbReference>
<dbReference type="Proteomes" id="UP000229554">
    <property type="component" value="Unassembled WGS sequence"/>
</dbReference>
<reference evidence="4" key="1">
    <citation type="submission" date="2017-09" db="EMBL/GenBank/DDBJ databases">
        <title>Depth-based differentiation of microbial function through sediment-hosted aquifers and enrichment of novel symbionts in the deep terrestrial subsurface.</title>
        <authorList>
            <person name="Probst A.J."/>
            <person name="Ladd B."/>
            <person name="Jarett J.K."/>
            <person name="Geller-Mcgrath D.E."/>
            <person name="Sieber C.M.K."/>
            <person name="Emerson J.B."/>
            <person name="Anantharaman K."/>
            <person name="Thomas B.C."/>
            <person name="Malmstrom R."/>
            <person name="Stieglmeier M."/>
            <person name="Klingl A."/>
            <person name="Woyke T."/>
            <person name="Ryan C.M."/>
            <person name="Banfield J.F."/>
        </authorList>
    </citation>
    <scope>NUCLEOTIDE SEQUENCE [LARGE SCALE GENOMIC DNA]</scope>
</reference>
<evidence type="ECO:0000313" key="4">
    <source>
        <dbReference type="Proteomes" id="UP000229554"/>
    </source>
</evidence>
<dbReference type="AlphaFoldDB" id="A0A2M8KR33"/>
<evidence type="ECO:0000259" key="2">
    <source>
        <dbReference type="PROSITE" id="PS50937"/>
    </source>
</evidence>
<dbReference type="PROSITE" id="PS50937">
    <property type="entry name" value="HTH_MERR_2"/>
    <property type="match status" value="1"/>
</dbReference>
<keyword evidence="1" id="KW-0238">DNA-binding</keyword>
<dbReference type="SUPFAM" id="SSF46955">
    <property type="entry name" value="Putative DNA-binding domain"/>
    <property type="match status" value="1"/>
</dbReference>
<dbReference type="GO" id="GO:0003700">
    <property type="term" value="F:DNA-binding transcription factor activity"/>
    <property type="evidence" value="ECO:0007669"/>
    <property type="project" value="InterPro"/>
</dbReference>
<protein>
    <recommendedName>
        <fullName evidence="2">HTH merR-type domain-containing protein</fullName>
    </recommendedName>
</protein>
<accession>A0A2M8KR33</accession>
<proteinExistence type="predicted"/>
<sequence>MKNYITAGEFAKLASTTKRTIQFYDKKGVLKPIKKNRANYRYYLEDQILDYQRILLLSTLGVSLNEMKLFLRNRGDLSSLFNEKKGLIHNEIQLLQFNLKSLSLFEKNLTSNGTMIQPTAKNVKPFSLYYIDKLGSYAKIGEYCEELYAMFEKRGKIFTTLAIFEEQGYRPKKSKIKIGALATKNMKVKEEYKSIVHYMKCNPGKVLTYTHNGSGSLLSLFWKELEKYAKLHAIKIRKDVSDFEIYRKVNRDVTKQFFEIYLPIE</sequence>